<name>A0A512C6V8_9BACT</name>
<dbReference type="Proteomes" id="UP000321301">
    <property type="component" value="Unassembled WGS sequence"/>
</dbReference>
<sequence length="272" mass="30123">MGYLFEILNLTGHLKRERMSNLSAIGFDIDSEEEFYILAKKAYAKASSIKTDKGTYFQYSDPSGAELWIQSNTKHELIGVNPYYKGISKRTVCLIANIDREISALDGAFHSWADPTEPGNPESGAYPFVFDVPNHKSLGSIKFPQSIEIQLSAFAQDIDYYENEKAFEQGQEGEQKWAAQSFVPSGLFSSNANLDLSLAVAAGLISGTIKESDKKRNDLTGQEFQWMLVDTLGGEIDVVADLELFSTDPQVGGLIQGQFWLTGQLLKLPELV</sequence>
<organism evidence="1 2">
    <name type="scientific">Cyclobacterium qasimii</name>
    <dbReference type="NCBI Taxonomy" id="1350429"/>
    <lineage>
        <taxon>Bacteria</taxon>
        <taxon>Pseudomonadati</taxon>
        <taxon>Bacteroidota</taxon>
        <taxon>Cytophagia</taxon>
        <taxon>Cytophagales</taxon>
        <taxon>Cyclobacteriaceae</taxon>
        <taxon>Cyclobacterium</taxon>
    </lineage>
</organism>
<keyword evidence="2" id="KW-1185">Reference proteome</keyword>
<dbReference type="AlphaFoldDB" id="A0A512C6V8"/>
<comment type="caution">
    <text evidence="1">The sequence shown here is derived from an EMBL/GenBank/DDBJ whole genome shotgun (WGS) entry which is preliminary data.</text>
</comment>
<dbReference type="EMBL" id="BJYV01000001">
    <property type="protein sequence ID" value="GEO19935.1"/>
    <property type="molecule type" value="Genomic_DNA"/>
</dbReference>
<gene>
    <name evidence="1" type="ORF">CQA01_04690</name>
</gene>
<protein>
    <submittedName>
        <fullName evidence="1">Uncharacterized protein</fullName>
    </submittedName>
</protein>
<reference evidence="1 2" key="1">
    <citation type="submission" date="2019-07" db="EMBL/GenBank/DDBJ databases">
        <title>Whole genome shotgun sequence of Cyclobacterium qasimii NBRC 106168.</title>
        <authorList>
            <person name="Hosoyama A."/>
            <person name="Uohara A."/>
            <person name="Ohji S."/>
            <person name="Ichikawa N."/>
        </authorList>
    </citation>
    <scope>NUCLEOTIDE SEQUENCE [LARGE SCALE GENOMIC DNA]</scope>
    <source>
        <strain evidence="1 2">NBRC 106168</strain>
    </source>
</reference>
<evidence type="ECO:0000313" key="2">
    <source>
        <dbReference type="Proteomes" id="UP000321301"/>
    </source>
</evidence>
<evidence type="ECO:0000313" key="1">
    <source>
        <dbReference type="EMBL" id="GEO19935.1"/>
    </source>
</evidence>
<proteinExistence type="predicted"/>
<accession>A0A512C6V8</accession>